<dbReference type="Proteomes" id="UP000473325">
    <property type="component" value="Unassembled WGS sequence"/>
</dbReference>
<dbReference type="GO" id="GO:0005886">
    <property type="term" value="C:plasma membrane"/>
    <property type="evidence" value="ECO:0007669"/>
    <property type="project" value="UniProtKB-SubCell"/>
</dbReference>
<dbReference type="EMBL" id="WUEK01000006">
    <property type="protein sequence ID" value="MXG90103.1"/>
    <property type="molecule type" value="Genomic_DNA"/>
</dbReference>
<keyword evidence="5" id="KW-0547">Nucleotide-binding</keyword>
<dbReference type="Pfam" id="PF00512">
    <property type="entry name" value="HisKA"/>
    <property type="match status" value="1"/>
</dbReference>
<evidence type="ECO:0000256" key="9">
    <source>
        <dbReference type="SAM" id="MobiDB-lite"/>
    </source>
</evidence>
<comment type="catalytic activity">
    <reaction evidence="1">
        <text>ATP + protein L-histidine = ADP + protein N-phospho-L-histidine.</text>
        <dbReference type="EC" id="2.7.13.3"/>
    </reaction>
</comment>
<feature type="domain" description="Signal transduction histidine kinase dimerisation/phosphoacceptor" evidence="10">
    <location>
        <begin position="124"/>
        <end position="192"/>
    </location>
</feature>
<dbReference type="GO" id="GO:0030295">
    <property type="term" value="F:protein kinase activator activity"/>
    <property type="evidence" value="ECO:0007669"/>
    <property type="project" value="TreeGrafter"/>
</dbReference>
<evidence type="ECO:0000256" key="3">
    <source>
        <dbReference type="ARBA" id="ARBA00012438"/>
    </source>
</evidence>
<name>A0A6L7ES16_9ACTN</name>
<comment type="subcellular location">
    <subcellularLocation>
        <location evidence="2">Cell membrane</location>
    </subcellularLocation>
</comment>
<dbReference type="SMART" id="SM00388">
    <property type="entry name" value="HisKA"/>
    <property type="match status" value="1"/>
</dbReference>
<dbReference type="EC" id="2.7.13.3" evidence="3"/>
<sequence length="218" mass="23895">MERTGVGLVACDEHGELTLLSPPLQELFGIGFAPIAEAALPEVFHLCREDGVTPLPVEEMPLARARAGEYVADAVIGVRDRHGRQRFLRCNAAPLERHGQCRGAIALVQDVTSELEEAATSDRLHRRLVQVVDHEFRTPLTALLGHLEVVRDHLGGEVSPDLARSLEAVERAGWRLRDLVCRVSGLIERDADRHRAGRTADGAPLRAVGRPAPERRTG</sequence>
<dbReference type="Gene3D" id="1.10.287.130">
    <property type="match status" value="1"/>
</dbReference>
<evidence type="ECO:0000256" key="2">
    <source>
        <dbReference type="ARBA" id="ARBA00004236"/>
    </source>
</evidence>
<keyword evidence="4" id="KW-0808">Transferase</keyword>
<dbReference type="SUPFAM" id="SSF47384">
    <property type="entry name" value="Homodimeric domain of signal transducing histidine kinase"/>
    <property type="match status" value="1"/>
</dbReference>
<dbReference type="GO" id="GO:0007234">
    <property type="term" value="P:osmosensory signaling via phosphorelay pathway"/>
    <property type="evidence" value="ECO:0007669"/>
    <property type="project" value="TreeGrafter"/>
</dbReference>
<dbReference type="SUPFAM" id="SSF55785">
    <property type="entry name" value="PYP-like sensor domain (PAS domain)"/>
    <property type="match status" value="1"/>
</dbReference>
<evidence type="ECO:0000256" key="1">
    <source>
        <dbReference type="ARBA" id="ARBA00000085"/>
    </source>
</evidence>
<dbReference type="AlphaFoldDB" id="A0A6L7ES16"/>
<protein>
    <recommendedName>
        <fullName evidence="3">histidine kinase</fullName>
        <ecNumber evidence="3">2.7.13.3</ecNumber>
    </recommendedName>
</protein>
<evidence type="ECO:0000259" key="10">
    <source>
        <dbReference type="SMART" id="SM00388"/>
    </source>
</evidence>
<comment type="caution">
    <text evidence="11">The sequence shown here is derived from an EMBL/GenBank/DDBJ whole genome shotgun (WGS) entry which is preliminary data.</text>
</comment>
<dbReference type="InterPro" id="IPR036097">
    <property type="entry name" value="HisK_dim/P_sf"/>
</dbReference>
<dbReference type="GO" id="GO:0000156">
    <property type="term" value="F:phosphorelay response regulator activity"/>
    <property type="evidence" value="ECO:0007669"/>
    <property type="project" value="TreeGrafter"/>
</dbReference>
<keyword evidence="6" id="KW-0418">Kinase</keyword>
<keyword evidence="12" id="KW-1185">Reference proteome</keyword>
<evidence type="ECO:0000256" key="6">
    <source>
        <dbReference type="ARBA" id="ARBA00022777"/>
    </source>
</evidence>
<keyword evidence="8" id="KW-0902">Two-component regulatory system</keyword>
<evidence type="ECO:0000313" key="11">
    <source>
        <dbReference type="EMBL" id="MXG90103.1"/>
    </source>
</evidence>
<dbReference type="GO" id="GO:0000155">
    <property type="term" value="F:phosphorelay sensor kinase activity"/>
    <property type="evidence" value="ECO:0007669"/>
    <property type="project" value="InterPro"/>
</dbReference>
<dbReference type="PANTHER" id="PTHR42878">
    <property type="entry name" value="TWO-COMPONENT HISTIDINE KINASE"/>
    <property type="match status" value="1"/>
</dbReference>
<reference evidence="11 12" key="1">
    <citation type="submission" date="2019-12" db="EMBL/GenBank/DDBJ databases">
        <authorList>
            <person name="Kun Z."/>
        </authorList>
    </citation>
    <scope>NUCLEOTIDE SEQUENCE [LARGE SCALE GENOMIC DNA]</scope>
    <source>
        <strain evidence="11 12">YIM 123512</strain>
    </source>
</reference>
<evidence type="ECO:0000256" key="8">
    <source>
        <dbReference type="ARBA" id="ARBA00023012"/>
    </source>
</evidence>
<evidence type="ECO:0000313" key="12">
    <source>
        <dbReference type="Proteomes" id="UP000473325"/>
    </source>
</evidence>
<proteinExistence type="predicted"/>
<accession>A0A6L7ES16</accession>
<dbReference type="RefSeq" id="WP_160878037.1">
    <property type="nucleotide sequence ID" value="NZ_WUEK01000006.1"/>
</dbReference>
<evidence type="ECO:0000256" key="4">
    <source>
        <dbReference type="ARBA" id="ARBA00022679"/>
    </source>
</evidence>
<dbReference type="InterPro" id="IPR050351">
    <property type="entry name" value="BphY/WalK/GraS-like"/>
</dbReference>
<dbReference type="Gene3D" id="3.30.450.20">
    <property type="entry name" value="PAS domain"/>
    <property type="match status" value="1"/>
</dbReference>
<gene>
    <name evidence="11" type="ORF">GRQ65_11115</name>
</gene>
<dbReference type="InterPro" id="IPR003661">
    <property type="entry name" value="HisK_dim/P_dom"/>
</dbReference>
<dbReference type="Pfam" id="PF08448">
    <property type="entry name" value="PAS_4"/>
    <property type="match status" value="1"/>
</dbReference>
<dbReference type="GO" id="GO:0005524">
    <property type="term" value="F:ATP binding"/>
    <property type="evidence" value="ECO:0007669"/>
    <property type="project" value="UniProtKB-KW"/>
</dbReference>
<dbReference type="CDD" id="cd00082">
    <property type="entry name" value="HisKA"/>
    <property type="match status" value="1"/>
</dbReference>
<dbReference type="PANTHER" id="PTHR42878:SF7">
    <property type="entry name" value="SENSOR HISTIDINE KINASE GLRK"/>
    <property type="match status" value="1"/>
</dbReference>
<dbReference type="InterPro" id="IPR035965">
    <property type="entry name" value="PAS-like_dom_sf"/>
</dbReference>
<dbReference type="InterPro" id="IPR013656">
    <property type="entry name" value="PAS_4"/>
</dbReference>
<evidence type="ECO:0000256" key="5">
    <source>
        <dbReference type="ARBA" id="ARBA00022741"/>
    </source>
</evidence>
<evidence type="ECO:0000256" key="7">
    <source>
        <dbReference type="ARBA" id="ARBA00022840"/>
    </source>
</evidence>
<organism evidence="11 12">
    <name type="scientific">Nocardioides flavescens</name>
    <dbReference type="NCBI Taxonomy" id="2691959"/>
    <lineage>
        <taxon>Bacteria</taxon>
        <taxon>Bacillati</taxon>
        <taxon>Actinomycetota</taxon>
        <taxon>Actinomycetes</taxon>
        <taxon>Propionibacteriales</taxon>
        <taxon>Nocardioidaceae</taxon>
        <taxon>Nocardioides</taxon>
    </lineage>
</organism>
<keyword evidence="7" id="KW-0067">ATP-binding</keyword>
<feature type="region of interest" description="Disordered" evidence="9">
    <location>
        <begin position="193"/>
        <end position="218"/>
    </location>
</feature>